<proteinExistence type="predicted"/>
<dbReference type="PANTHER" id="PTHR35179:SF1">
    <property type="entry name" value="INTEGRAL MEMBRANE PROTEIN"/>
    <property type="match status" value="1"/>
</dbReference>
<comment type="caution">
    <text evidence="3">The sequence shown here is derived from an EMBL/GenBank/DDBJ whole genome shotgun (WGS) entry which is preliminary data.</text>
</comment>
<gene>
    <name evidence="3" type="ORF">D6D28_02106</name>
</gene>
<keyword evidence="2" id="KW-0812">Transmembrane</keyword>
<organism evidence="3 4">
    <name type="scientific">Aureobasidium pullulans</name>
    <name type="common">Black yeast</name>
    <name type="synonym">Pullularia pullulans</name>
    <dbReference type="NCBI Taxonomy" id="5580"/>
    <lineage>
        <taxon>Eukaryota</taxon>
        <taxon>Fungi</taxon>
        <taxon>Dikarya</taxon>
        <taxon>Ascomycota</taxon>
        <taxon>Pezizomycotina</taxon>
        <taxon>Dothideomycetes</taxon>
        <taxon>Dothideomycetidae</taxon>
        <taxon>Dothideales</taxon>
        <taxon>Saccotheciaceae</taxon>
        <taxon>Aureobasidium</taxon>
    </lineage>
</organism>
<feature type="transmembrane region" description="Helical" evidence="2">
    <location>
        <begin position="216"/>
        <end position="239"/>
    </location>
</feature>
<dbReference type="AlphaFoldDB" id="A0A4S8SV89"/>
<evidence type="ECO:0000313" key="4">
    <source>
        <dbReference type="Proteomes" id="UP000304951"/>
    </source>
</evidence>
<keyword evidence="2" id="KW-1133">Transmembrane helix</keyword>
<dbReference type="Proteomes" id="UP000304951">
    <property type="component" value="Unassembled WGS sequence"/>
</dbReference>
<feature type="transmembrane region" description="Helical" evidence="2">
    <location>
        <begin position="181"/>
        <end position="204"/>
    </location>
</feature>
<reference evidence="3 4" key="1">
    <citation type="submission" date="2018-10" db="EMBL/GenBank/DDBJ databases">
        <title>Fifty Aureobasidium pullulans genomes reveal a recombining polyextremotolerant generalist.</title>
        <authorList>
            <person name="Gostincar C."/>
            <person name="Turk M."/>
            <person name="Zajc J."/>
            <person name="Gunde-Cimerman N."/>
        </authorList>
    </citation>
    <scope>NUCLEOTIDE SEQUENCE [LARGE SCALE GENOMIC DNA]</scope>
    <source>
        <strain evidence="3 4">EXF-11900</strain>
    </source>
</reference>
<name>A0A4S8SV89_AURPU</name>
<feature type="compositionally biased region" description="Polar residues" evidence="1">
    <location>
        <begin position="424"/>
        <end position="446"/>
    </location>
</feature>
<feature type="region of interest" description="Disordered" evidence="1">
    <location>
        <begin position="406"/>
        <end position="473"/>
    </location>
</feature>
<evidence type="ECO:0000313" key="3">
    <source>
        <dbReference type="EMBL" id="THV75080.1"/>
    </source>
</evidence>
<feature type="transmembrane region" description="Helical" evidence="2">
    <location>
        <begin position="146"/>
        <end position="169"/>
    </location>
</feature>
<evidence type="ECO:0000256" key="1">
    <source>
        <dbReference type="SAM" id="MobiDB-lite"/>
    </source>
</evidence>
<protein>
    <submittedName>
        <fullName evidence="3">Uncharacterized protein</fullName>
    </submittedName>
</protein>
<dbReference type="EMBL" id="QZAF01000047">
    <property type="protein sequence ID" value="THV75080.1"/>
    <property type="molecule type" value="Genomic_DNA"/>
</dbReference>
<feature type="region of interest" description="Disordered" evidence="1">
    <location>
        <begin position="346"/>
        <end position="390"/>
    </location>
</feature>
<accession>A0A4S8SV89</accession>
<feature type="transmembrane region" description="Helical" evidence="2">
    <location>
        <begin position="285"/>
        <end position="306"/>
    </location>
</feature>
<keyword evidence="2" id="KW-0472">Membrane</keyword>
<feature type="transmembrane region" description="Helical" evidence="2">
    <location>
        <begin position="112"/>
        <end position="134"/>
    </location>
</feature>
<dbReference type="PANTHER" id="PTHR35179">
    <property type="entry name" value="PROTEIN CBG02620"/>
    <property type="match status" value="1"/>
</dbReference>
<sequence length="473" mass="52829">MITQTGLVNSSGLSESRATCNAHTSSATRLPRLGLVTALAQLSLSYRPPSFLLTGGQSSSRQLPYKRQTLVHLRPASSGTLFDDDALTSLGEDLTNGRTPRVPPMSTSSGDLQLAAAAAGFTLGFGTLTVWRAVKQTKQNKSPHRSAFIYMIWGEILANLLIGILGWLFLNGVLEAEPVVLFFILFCYVFEVQLLLQIIINRIAIIVERRTMASKLKWATAIFISLVNIFVMCIVYVDINKYWDRVSKVIICLVDAGLNWYFIHVVDARLVKHHGLRKYKPLIGYYTRLGILSICMDVMLLGLMALPNQVVYIQFHPVAYMVKLYIEMSMADLIVKVATTSEIDVRQHSSSGTPFPDSRSHPQRTFNDRETVNGAKNTAHIGHTQNDNINREDMKGIQRQTEVQIFVGDSDSENHNDDLDKTSSRTSAENNYNNHGAPQYSSNNPFNKMHSQHRLSDESQIPLKDLNRAGEAV</sequence>
<feature type="compositionally biased region" description="Basic and acidic residues" evidence="1">
    <location>
        <begin position="412"/>
        <end position="423"/>
    </location>
</feature>
<feature type="transmembrane region" description="Helical" evidence="2">
    <location>
        <begin position="245"/>
        <end position="264"/>
    </location>
</feature>
<evidence type="ECO:0000256" key="2">
    <source>
        <dbReference type="SAM" id="Phobius"/>
    </source>
</evidence>